<dbReference type="InterPro" id="IPR050742">
    <property type="entry name" value="Helicase_Restrict-Modif_Enz"/>
</dbReference>
<dbReference type="CDD" id="cd18785">
    <property type="entry name" value="SF2_C"/>
    <property type="match status" value="1"/>
</dbReference>
<dbReference type="GO" id="GO:0016787">
    <property type="term" value="F:hydrolase activity"/>
    <property type="evidence" value="ECO:0007669"/>
    <property type="project" value="InterPro"/>
</dbReference>
<evidence type="ECO:0000313" key="4">
    <source>
        <dbReference type="EMBL" id="VFK63822.1"/>
    </source>
</evidence>
<dbReference type="PROSITE" id="PS51194">
    <property type="entry name" value="HELICASE_CTER"/>
    <property type="match status" value="1"/>
</dbReference>
<dbReference type="GO" id="GO:0005829">
    <property type="term" value="C:cytosol"/>
    <property type="evidence" value="ECO:0007669"/>
    <property type="project" value="TreeGrafter"/>
</dbReference>
<evidence type="ECO:0000256" key="1">
    <source>
        <dbReference type="SAM" id="MobiDB-lite"/>
    </source>
</evidence>
<dbReference type="InterPro" id="IPR006935">
    <property type="entry name" value="Helicase/UvrB_N"/>
</dbReference>
<name>A0A451ACS8_9GAMM</name>
<sequence>MIKVHVVQTRALQGIDKWKEYGKLPCSLPNRGSLNRYTNKVMIAKKLNTRRNLKGSTSQPDSNPFQNRRPNIAGNQLIRTPQIEAYAALAEFTENPGDEREVGIVLPVGCGKSGCITLAPFAFGSKRTLVVAPGLKIADQLCNDFDPTKTDMFYIKCDVLQGQPYPEPVEIRGTTTNRDDLDEAHVVITNIQQLQRQGNRWLEKFPPDYFDLILFDEGHHSVAETYKSLKTKFLAARIVNFSATPLRADGQLMAGKVLYSYPIFRAIQEGYVKRLKALVLNPKTLKYVRRKDDQEIEVSLDEVRKLGEKDADFRRSIVTSKETLTTIVDASIRELDRIRAETDNRRHKIIASALNYQHCIQIVEEYRARGRNAEFVHSREDSTANDRVLKKLEAHELDVIVQVRKLGEGFDHPYLSVAAVFSIFANLSPFVQFVGRIMRVIRQNSPNDLLNQGTVVFHAGANIAARWEDFQEYSEADRQFFDQLLPLEEFDLSQGDEILVTPVSRAPNTVEIRSQKDVLLEEIPLLNDKETMKAIEEVLRARGYSLDDMRQAMKHQPVLTTKAKERQAARKALDSQIQNEVGRILGTRNINPKGKDLDKRHLNKSNFVVVKAAIDKQVNATVGKSTGNRHEFSRTELDTINARFPELVAAAEKEVFGA</sequence>
<keyword evidence="4" id="KW-0378">Hydrolase</keyword>
<dbReference type="InterPro" id="IPR027417">
    <property type="entry name" value="P-loop_NTPase"/>
</dbReference>
<feature type="compositionally biased region" description="Polar residues" evidence="1">
    <location>
        <begin position="54"/>
        <end position="73"/>
    </location>
</feature>
<accession>A0A451ACS8</accession>
<proteinExistence type="predicted"/>
<evidence type="ECO:0000259" key="3">
    <source>
        <dbReference type="PROSITE" id="PS51194"/>
    </source>
</evidence>
<dbReference type="AlphaFoldDB" id="A0A451ACS8"/>
<dbReference type="SUPFAM" id="SSF52540">
    <property type="entry name" value="P-loop containing nucleoside triphosphate hydrolases"/>
    <property type="match status" value="1"/>
</dbReference>
<dbReference type="GO" id="GO:0003677">
    <property type="term" value="F:DNA binding"/>
    <property type="evidence" value="ECO:0007669"/>
    <property type="project" value="InterPro"/>
</dbReference>
<dbReference type="GO" id="GO:0005524">
    <property type="term" value="F:ATP binding"/>
    <property type="evidence" value="ECO:0007669"/>
    <property type="project" value="InterPro"/>
</dbReference>
<dbReference type="Pfam" id="PF00271">
    <property type="entry name" value="Helicase_C"/>
    <property type="match status" value="1"/>
</dbReference>
<feature type="domain" description="Helicase ATP-binding" evidence="2">
    <location>
        <begin position="93"/>
        <end position="263"/>
    </location>
</feature>
<evidence type="ECO:0000259" key="2">
    <source>
        <dbReference type="PROSITE" id="PS51192"/>
    </source>
</evidence>
<feature type="domain" description="Helicase C-terminal" evidence="3">
    <location>
        <begin position="334"/>
        <end position="493"/>
    </location>
</feature>
<keyword evidence="4" id="KW-0547">Nucleotide-binding</keyword>
<dbReference type="InterPro" id="IPR001650">
    <property type="entry name" value="Helicase_C-like"/>
</dbReference>
<feature type="region of interest" description="Disordered" evidence="1">
    <location>
        <begin position="48"/>
        <end position="73"/>
    </location>
</feature>
<dbReference type="Gene3D" id="3.40.50.300">
    <property type="entry name" value="P-loop containing nucleotide triphosphate hydrolases"/>
    <property type="match status" value="2"/>
</dbReference>
<dbReference type="SMART" id="SM00487">
    <property type="entry name" value="DEXDc"/>
    <property type="match status" value="1"/>
</dbReference>
<dbReference type="Pfam" id="PF04851">
    <property type="entry name" value="ResIII"/>
    <property type="match status" value="1"/>
</dbReference>
<dbReference type="InterPro" id="IPR014001">
    <property type="entry name" value="Helicase_ATP-bd"/>
</dbReference>
<gene>
    <name evidence="4" type="ORF">BECKTUN1418D_GA0071000_12276</name>
</gene>
<dbReference type="PANTHER" id="PTHR47396">
    <property type="entry name" value="TYPE I RESTRICTION ENZYME ECOKI R PROTEIN"/>
    <property type="match status" value="1"/>
</dbReference>
<dbReference type="GO" id="GO:0004386">
    <property type="term" value="F:helicase activity"/>
    <property type="evidence" value="ECO:0007669"/>
    <property type="project" value="UniProtKB-KW"/>
</dbReference>
<keyword evidence="4" id="KW-0067">ATP-binding</keyword>
<protein>
    <submittedName>
        <fullName evidence="4">Superfamily II DNA or RNA helicase</fullName>
    </submittedName>
</protein>
<organism evidence="4">
    <name type="scientific">Candidatus Kentrum sp. TUN</name>
    <dbReference type="NCBI Taxonomy" id="2126343"/>
    <lineage>
        <taxon>Bacteria</taxon>
        <taxon>Pseudomonadati</taxon>
        <taxon>Pseudomonadota</taxon>
        <taxon>Gammaproteobacteria</taxon>
        <taxon>Candidatus Kentrum</taxon>
    </lineage>
</organism>
<dbReference type="PANTHER" id="PTHR47396:SF1">
    <property type="entry name" value="ATP-DEPENDENT HELICASE IRC3-RELATED"/>
    <property type="match status" value="1"/>
</dbReference>
<dbReference type="EMBL" id="CAADFX010000227">
    <property type="protein sequence ID" value="VFK63822.1"/>
    <property type="molecule type" value="Genomic_DNA"/>
</dbReference>
<dbReference type="PROSITE" id="PS51192">
    <property type="entry name" value="HELICASE_ATP_BIND_1"/>
    <property type="match status" value="1"/>
</dbReference>
<keyword evidence="4" id="KW-0347">Helicase</keyword>
<reference evidence="4" key="1">
    <citation type="submission" date="2019-02" db="EMBL/GenBank/DDBJ databases">
        <authorList>
            <person name="Gruber-Vodicka R. H."/>
            <person name="Seah K. B. B."/>
        </authorList>
    </citation>
    <scope>NUCLEOTIDE SEQUENCE</scope>
    <source>
        <strain evidence="4">BECK_BY1</strain>
    </source>
</reference>